<name>A0AC61RF11_9BACT</name>
<dbReference type="EMBL" id="SRYB01000013">
    <property type="protein sequence ID" value="TGY78422.1"/>
    <property type="molecule type" value="Genomic_DNA"/>
</dbReference>
<protein>
    <submittedName>
        <fullName evidence="1">Tetratricopeptide repeat protein</fullName>
    </submittedName>
</protein>
<gene>
    <name evidence="1" type="ORF">E5331_10015</name>
</gene>
<sequence>MKKIYLSLMMACASLGVYADTLEDARKFLVEGDHQQARTVLDKVVASNPKSKNSAQYMYILGACELEDGNYDNAERLLTEAKKKGAAAANLYLGRLAFLNYDFETAMDFYDEFKTYQEKTKTVGAEAVKESERQLTAAENALERVERIVVIDSIALPADIFFKSYKLPPSAGRLLLPFEIPFEEHQGKARMAFVNEGGDYMMWGEPDSVGNVRLVESIRLLDGTWHEPVETPSLLNKGGYADFPFMMSDGVRLYYASTGSDSMGGYDIFVASRDPQTGEYLQPQNVGMPFNSPYDDYMLAIDEENGVGWWATDRNRLGDKVTVYVYILNDLRKNYEPDSENLIEMARLTDYKATWNAEDVAQYEAILEKISAIDPDYTEKEADFKLPVGNGNYYTHYSDFKHGAAKDAMKAYLAASRNVASTERKLDGLYKRYPVNHADNVKQEILRLESELEKQRKDLINKRSDVYRLEKITK</sequence>
<evidence type="ECO:0000313" key="1">
    <source>
        <dbReference type="EMBL" id="TGY78422.1"/>
    </source>
</evidence>
<keyword evidence="2" id="KW-1185">Reference proteome</keyword>
<reference evidence="1" key="1">
    <citation type="submission" date="2019-04" db="EMBL/GenBank/DDBJ databases">
        <title>Microbes associate with the intestines of laboratory mice.</title>
        <authorList>
            <person name="Navarre W."/>
            <person name="Wong E."/>
            <person name="Huang K."/>
            <person name="Tropini C."/>
            <person name="Ng K."/>
            <person name="Yu B."/>
        </authorList>
    </citation>
    <scope>NUCLEOTIDE SEQUENCE</scope>
    <source>
        <strain evidence="1">NM04_E33</strain>
    </source>
</reference>
<proteinExistence type="predicted"/>
<evidence type="ECO:0000313" key="2">
    <source>
        <dbReference type="Proteomes" id="UP000306319"/>
    </source>
</evidence>
<accession>A0AC61RF11</accession>
<comment type="caution">
    <text evidence="1">The sequence shown here is derived from an EMBL/GenBank/DDBJ whole genome shotgun (WGS) entry which is preliminary data.</text>
</comment>
<organism evidence="1 2">
    <name type="scientific">Lepagella muris</name>
    <dbReference type="NCBI Taxonomy" id="3032870"/>
    <lineage>
        <taxon>Bacteria</taxon>
        <taxon>Pseudomonadati</taxon>
        <taxon>Bacteroidota</taxon>
        <taxon>Bacteroidia</taxon>
        <taxon>Bacteroidales</taxon>
        <taxon>Muribaculaceae</taxon>
        <taxon>Lepagella</taxon>
    </lineage>
</organism>
<dbReference type="Proteomes" id="UP000306319">
    <property type="component" value="Unassembled WGS sequence"/>
</dbReference>